<evidence type="ECO:0000313" key="7">
    <source>
        <dbReference type="EMBL" id="KDQ26884.1"/>
    </source>
</evidence>
<accession>A0A067NGD4</accession>
<dbReference type="AlphaFoldDB" id="A0A067NGD4"/>
<evidence type="ECO:0000256" key="3">
    <source>
        <dbReference type="ARBA" id="ARBA00022827"/>
    </source>
</evidence>
<dbReference type="InParanoid" id="A0A067NGD4"/>
<evidence type="ECO:0000259" key="6">
    <source>
        <dbReference type="Pfam" id="PF01494"/>
    </source>
</evidence>
<sequence>MNSGAGVGGLALAAFISRNPQVEVVVCESKPEVSAAGEAIAIWKRSWQVFQDMGLDEELAKRNFPTPKEGEVRGPIYRKSDQKEDGYDFHSHLMPYGPLSIPRPKLLEMLQAKLGPNCKVLTSKRAIDFVVEDKSSQVAVLFSDGTRDTADIVIGADGVHSTTRKWVFTDFANQQTDPVKAEAYLQLVPPKWSGTYAYRCNVSAEALQAKFPGHRALTNPYIVSNTSDRGHVVSYPFGAVVHFICYYSPPGKMLDTVGDTHVVDVPKQHVIDAFVDWEPEVRGMLEVGYQFSRWTIFVVEGLPFAVNGRVALVGDSAHAMTPHQGVGGGQAIEDAHLLGRLLAHPKTTKDNLPVVLQIYQDIRLPFAQQKAERSRLNGLMYEFNHPDFQVNSKSSRDEMESLGKAVGETFGWLAKGGCDDDWMEAEERLNKLAA</sequence>
<dbReference type="SUPFAM" id="SSF51905">
    <property type="entry name" value="FAD/NAD(P)-binding domain"/>
    <property type="match status" value="1"/>
</dbReference>
<keyword evidence="2" id="KW-0285">Flavoprotein</keyword>
<dbReference type="PANTHER" id="PTHR13789:SF309">
    <property type="entry name" value="PUTATIVE (AFU_ORTHOLOGUE AFUA_6G14510)-RELATED"/>
    <property type="match status" value="1"/>
</dbReference>
<dbReference type="InterPro" id="IPR050493">
    <property type="entry name" value="FAD-dep_Monooxygenase_BioMet"/>
</dbReference>
<dbReference type="PANTHER" id="PTHR13789">
    <property type="entry name" value="MONOOXYGENASE"/>
    <property type="match status" value="1"/>
</dbReference>
<dbReference type="OrthoDB" id="417877at2759"/>
<reference evidence="8" key="1">
    <citation type="journal article" date="2014" name="Proc. Natl. Acad. Sci. U.S.A.">
        <title>Extensive sampling of basidiomycete genomes demonstrates inadequacy of the white-rot/brown-rot paradigm for wood decay fungi.</title>
        <authorList>
            <person name="Riley R."/>
            <person name="Salamov A.A."/>
            <person name="Brown D.W."/>
            <person name="Nagy L.G."/>
            <person name="Floudas D."/>
            <person name="Held B.W."/>
            <person name="Levasseur A."/>
            <person name="Lombard V."/>
            <person name="Morin E."/>
            <person name="Otillar R."/>
            <person name="Lindquist E.A."/>
            <person name="Sun H."/>
            <person name="LaButti K.M."/>
            <person name="Schmutz J."/>
            <person name="Jabbour D."/>
            <person name="Luo H."/>
            <person name="Baker S.E."/>
            <person name="Pisabarro A.G."/>
            <person name="Walton J.D."/>
            <person name="Blanchette R.A."/>
            <person name="Henrissat B."/>
            <person name="Martin F."/>
            <person name="Cullen D."/>
            <person name="Hibbett D.S."/>
            <person name="Grigoriev I.V."/>
        </authorList>
    </citation>
    <scope>NUCLEOTIDE SEQUENCE [LARGE SCALE GENOMIC DNA]</scope>
    <source>
        <strain evidence="8">PC15</strain>
    </source>
</reference>
<dbReference type="InterPro" id="IPR036188">
    <property type="entry name" value="FAD/NAD-bd_sf"/>
</dbReference>
<feature type="domain" description="FAD-binding" evidence="6">
    <location>
        <begin position="307"/>
        <end position="373"/>
    </location>
</feature>
<proteinExistence type="inferred from homology"/>
<name>A0A067NGD4_PLEO1</name>
<evidence type="ECO:0000256" key="2">
    <source>
        <dbReference type="ARBA" id="ARBA00022630"/>
    </source>
</evidence>
<gene>
    <name evidence="7" type="ORF">PLEOSDRAFT_1043408</name>
</gene>
<dbReference type="GO" id="GO:0071949">
    <property type="term" value="F:FAD binding"/>
    <property type="evidence" value="ECO:0007669"/>
    <property type="project" value="InterPro"/>
</dbReference>
<evidence type="ECO:0000256" key="4">
    <source>
        <dbReference type="ARBA" id="ARBA00023002"/>
    </source>
</evidence>
<dbReference type="Pfam" id="PF01494">
    <property type="entry name" value="FAD_binding_3"/>
    <property type="match status" value="2"/>
</dbReference>
<keyword evidence="3" id="KW-0274">FAD</keyword>
<dbReference type="PRINTS" id="PR00420">
    <property type="entry name" value="RNGMNOXGNASE"/>
</dbReference>
<dbReference type="STRING" id="1137138.A0A067NGD4"/>
<dbReference type="Gene3D" id="3.50.50.60">
    <property type="entry name" value="FAD/NAD(P)-binding domain"/>
    <property type="match status" value="1"/>
</dbReference>
<dbReference type="HOGENOM" id="CLU_009665_6_3_1"/>
<dbReference type="GO" id="GO:0004497">
    <property type="term" value="F:monooxygenase activity"/>
    <property type="evidence" value="ECO:0007669"/>
    <property type="project" value="UniProtKB-KW"/>
</dbReference>
<dbReference type="InterPro" id="IPR002938">
    <property type="entry name" value="FAD-bd"/>
</dbReference>
<dbReference type="VEuPathDB" id="FungiDB:PLEOSDRAFT_1043408"/>
<dbReference type="EMBL" id="KL198009">
    <property type="protein sequence ID" value="KDQ26884.1"/>
    <property type="molecule type" value="Genomic_DNA"/>
</dbReference>
<keyword evidence="5" id="KW-0503">Monooxygenase</keyword>
<protein>
    <recommendedName>
        <fullName evidence="6">FAD-binding domain-containing protein</fullName>
    </recommendedName>
</protein>
<feature type="domain" description="FAD-binding" evidence="6">
    <location>
        <begin position="4"/>
        <end position="177"/>
    </location>
</feature>
<comment type="similarity">
    <text evidence="1">Belongs to the paxM FAD-dependent monooxygenase family.</text>
</comment>
<organism evidence="7 8">
    <name type="scientific">Pleurotus ostreatus (strain PC15)</name>
    <name type="common">Oyster mushroom</name>
    <dbReference type="NCBI Taxonomy" id="1137138"/>
    <lineage>
        <taxon>Eukaryota</taxon>
        <taxon>Fungi</taxon>
        <taxon>Dikarya</taxon>
        <taxon>Basidiomycota</taxon>
        <taxon>Agaricomycotina</taxon>
        <taxon>Agaricomycetes</taxon>
        <taxon>Agaricomycetidae</taxon>
        <taxon>Agaricales</taxon>
        <taxon>Pleurotineae</taxon>
        <taxon>Pleurotaceae</taxon>
        <taxon>Pleurotus</taxon>
    </lineage>
</organism>
<dbReference type="Proteomes" id="UP000027073">
    <property type="component" value="Unassembled WGS sequence"/>
</dbReference>
<evidence type="ECO:0000256" key="1">
    <source>
        <dbReference type="ARBA" id="ARBA00007992"/>
    </source>
</evidence>
<evidence type="ECO:0000313" key="8">
    <source>
        <dbReference type="Proteomes" id="UP000027073"/>
    </source>
</evidence>
<keyword evidence="4" id="KW-0560">Oxidoreductase</keyword>
<evidence type="ECO:0000256" key="5">
    <source>
        <dbReference type="ARBA" id="ARBA00023033"/>
    </source>
</evidence>